<keyword evidence="2" id="KW-1185">Reference proteome</keyword>
<reference evidence="1" key="1">
    <citation type="submission" date="2021-07" db="EMBL/GenBank/DDBJ databases">
        <authorList>
            <person name="Catto M.A."/>
            <person name="Jacobson A."/>
            <person name="Kennedy G."/>
            <person name="Labadie P."/>
            <person name="Hunt B.G."/>
            <person name="Srinivasan R."/>
        </authorList>
    </citation>
    <scope>NUCLEOTIDE SEQUENCE</scope>
    <source>
        <strain evidence="1">PL_HMW_Pooled</strain>
        <tissue evidence="1">Head</tissue>
    </source>
</reference>
<evidence type="ECO:0000313" key="1">
    <source>
        <dbReference type="EMBL" id="KAK3917731.1"/>
    </source>
</evidence>
<sequence length="113" mass="12499">MAMGEPKTEKTSLTKTCAISAEDFVFRGMAKGQPENASTATKTGAEMQGITPVITMTSGSRDAIFKNCLNFDISHWSQSQISMSPCHIIHKTSLELANTWRVYHGARDFMRLI</sequence>
<name>A0AAE1HBI8_9NEOP</name>
<dbReference type="Proteomes" id="UP001219518">
    <property type="component" value="Unassembled WGS sequence"/>
</dbReference>
<protein>
    <submittedName>
        <fullName evidence="1">Cytochrome P450 12c1, mitochondrial</fullName>
    </submittedName>
</protein>
<evidence type="ECO:0000313" key="2">
    <source>
        <dbReference type="Proteomes" id="UP001219518"/>
    </source>
</evidence>
<proteinExistence type="predicted"/>
<comment type="caution">
    <text evidence="1">The sequence shown here is derived from an EMBL/GenBank/DDBJ whole genome shotgun (WGS) entry which is preliminary data.</text>
</comment>
<reference evidence="1" key="2">
    <citation type="journal article" date="2023" name="BMC Genomics">
        <title>Pest status, molecular evolution, and epigenetic factors derived from the genome assembly of Frankliniella fusca, a thysanopteran phytovirus vector.</title>
        <authorList>
            <person name="Catto M.A."/>
            <person name="Labadie P.E."/>
            <person name="Jacobson A.L."/>
            <person name="Kennedy G.G."/>
            <person name="Srinivasan R."/>
            <person name="Hunt B.G."/>
        </authorList>
    </citation>
    <scope>NUCLEOTIDE SEQUENCE</scope>
    <source>
        <strain evidence="1">PL_HMW_Pooled</strain>
    </source>
</reference>
<gene>
    <name evidence="1" type="ORF">KUF71_007206</name>
</gene>
<dbReference type="AlphaFoldDB" id="A0AAE1HBI8"/>
<dbReference type="EMBL" id="JAHWGI010000775">
    <property type="protein sequence ID" value="KAK3917731.1"/>
    <property type="molecule type" value="Genomic_DNA"/>
</dbReference>
<accession>A0AAE1HBI8</accession>
<organism evidence="1 2">
    <name type="scientific">Frankliniella fusca</name>
    <dbReference type="NCBI Taxonomy" id="407009"/>
    <lineage>
        <taxon>Eukaryota</taxon>
        <taxon>Metazoa</taxon>
        <taxon>Ecdysozoa</taxon>
        <taxon>Arthropoda</taxon>
        <taxon>Hexapoda</taxon>
        <taxon>Insecta</taxon>
        <taxon>Pterygota</taxon>
        <taxon>Neoptera</taxon>
        <taxon>Paraneoptera</taxon>
        <taxon>Thysanoptera</taxon>
        <taxon>Terebrantia</taxon>
        <taxon>Thripoidea</taxon>
        <taxon>Thripidae</taxon>
        <taxon>Frankliniella</taxon>
    </lineage>
</organism>